<dbReference type="EMBL" id="CATOUU010000105">
    <property type="protein sequence ID" value="CAI9916435.1"/>
    <property type="molecule type" value="Genomic_DNA"/>
</dbReference>
<dbReference type="Proteomes" id="UP001642409">
    <property type="component" value="Unassembled WGS sequence"/>
</dbReference>
<evidence type="ECO:0000313" key="3">
    <source>
        <dbReference type="Proteomes" id="UP001642409"/>
    </source>
</evidence>
<comment type="caution">
    <text evidence="1">The sequence shown here is derived from an EMBL/GenBank/DDBJ whole genome shotgun (WGS) entry which is preliminary data.</text>
</comment>
<reference evidence="2 3" key="2">
    <citation type="submission" date="2024-07" db="EMBL/GenBank/DDBJ databases">
        <authorList>
            <person name="Akdeniz Z."/>
        </authorList>
    </citation>
    <scope>NUCLEOTIDE SEQUENCE [LARGE SCALE GENOMIC DNA]</scope>
</reference>
<dbReference type="InterPro" id="IPR011992">
    <property type="entry name" value="EF-hand-dom_pair"/>
</dbReference>
<dbReference type="SUPFAM" id="SSF47473">
    <property type="entry name" value="EF-hand"/>
    <property type="match status" value="1"/>
</dbReference>
<sequence length="82" mass="9369">MPKYTVAELKKMFKESDMGATDGTLRFSEVATYFKNNGIPFEREHAKALFAKYDVTNFKNAGGSDNKLEVGEYIKFMNELFP</sequence>
<reference evidence="1" key="1">
    <citation type="submission" date="2023-06" db="EMBL/GenBank/DDBJ databases">
        <authorList>
            <person name="Kurt Z."/>
        </authorList>
    </citation>
    <scope>NUCLEOTIDE SEQUENCE</scope>
</reference>
<dbReference type="Gene3D" id="1.10.238.10">
    <property type="entry name" value="EF-hand"/>
    <property type="match status" value="1"/>
</dbReference>
<keyword evidence="3" id="KW-1185">Reference proteome</keyword>
<protein>
    <submittedName>
        <fullName evidence="1">EF-hand domain pair</fullName>
    </submittedName>
    <submittedName>
        <fullName evidence="2">EF-hand_domain pair</fullName>
    </submittedName>
</protein>
<gene>
    <name evidence="1" type="ORF">HINF_LOCUS4080</name>
    <name evidence="2" type="ORF">HINF_LOCUS61382</name>
</gene>
<evidence type="ECO:0000313" key="2">
    <source>
        <dbReference type="EMBL" id="CAL6082726.1"/>
    </source>
</evidence>
<name>A0AA86TFR5_9EUKA</name>
<organism evidence="1">
    <name type="scientific">Hexamita inflata</name>
    <dbReference type="NCBI Taxonomy" id="28002"/>
    <lineage>
        <taxon>Eukaryota</taxon>
        <taxon>Metamonada</taxon>
        <taxon>Diplomonadida</taxon>
        <taxon>Hexamitidae</taxon>
        <taxon>Hexamitinae</taxon>
        <taxon>Hexamita</taxon>
    </lineage>
</organism>
<proteinExistence type="predicted"/>
<evidence type="ECO:0000313" key="1">
    <source>
        <dbReference type="EMBL" id="CAI9916435.1"/>
    </source>
</evidence>
<dbReference type="EMBL" id="CAXDID020000367">
    <property type="protein sequence ID" value="CAL6082726.1"/>
    <property type="molecule type" value="Genomic_DNA"/>
</dbReference>
<accession>A0AA86TFR5</accession>
<dbReference type="AlphaFoldDB" id="A0AA86TFR5"/>